<dbReference type="Gene3D" id="3.40.50.300">
    <property type="entry name" value="P-loop containing nucleotide triphosphate hydrolases"/>
    <property type="match status" value="1"/>
</dbReference>
<evidence type="ECO:0000313" key="1">
    <source>
        <dbReference type="EMBL" id="KAJ1984114.1"/>
    </source>
</evidence>
<sequence length="647" mass="73873">MTRLFLPSDLGDVIDAGLQALQWPKSGVGLYLPRLTYEDLGGSFAVQGVHEYQLVRCLARPRLLQPLLHLVYDAAKSFQIPKTTRRTQDSPAKQRAQFISTLKQSPLQTLPAPVARPDSATPVGSLTPPEAVWVHGPRGIGKSHLLYLAAAHIRKTQPAWRVVYVDFQCSGEPSTAQQSPWHLVDRLANQIEVTYYADEPVVRQVYRLRRLLELEPSQALLSDALHNLFMTIDQHCRETQLTPMWVLDHMRTNELFPQEPACHLVKLLATTCRHPVVYSLGWHDFPFAQLLSVGHRFMVCAGFTRTDARRWVQLQLGPQSARSWLSKDDWELLQAYTGMHPSELCALWQHCISTRPTVLTDDHQALPAPEWHTFVQTRQHTLFQEHKVFYQALSADNQRHLRILVTNNLGSDKSLAVDTLDHRIMFLDHTADSVQPLRFVHRMAEQAVGSFHAHQDPDMAWVTRYVMQADFLTTTKGTVSERYVHWVFRQQQRYAFTATSLDAGHAQETWKTKHCQVQVLRHATDLGQLGANSTIYLPQSSNFPKFDWAIWHGPQQQLLLFQMKVGREVRRYISALSNEDVAPWATAGGLANSQIRIVWLVALDTQAIILRTPLKSRPDHVSLTQQYVSSFQDNPYFSALHDLGRFE</sequence>
<comment type="caution">
    <text evidence="1">The sequence shown here is derived from an EMBL/GenBank/DDBJ whole genome shotgun (WGS) entry which is preliminary data.</text>
</comment>
<dbReference type="Proteomes" id="UP001151582">
    <property type="component" value="Unassembled WGS sequence"/>
</dbReference>
<name>A0A9W8EF05_9FUNG</name>
<dbReference type="EMBL" id="JANBQB010000030">
    <property type="protein sequence ID" value="KAJ1984114.1"/>
    <property type="molecule type" value="Genomic_DNA"/>
</dbReference>
<keyword evidence="2" id="KW-1185">Reference proteome</keyword>
<organism evidence="1 2">
    <name type="scientific">Dimargaris verticillata</name>
    <dbReference type="NCBI Taxonomy" id="2761393"/>
    <lineage>
        <taxon>Eukaryota</taxon>
        <taxon>Fungi</taxon>
        <taxon>Fungi incertae sedis</taxon>
        <taxon>Zoopagomycota</taxon>
        <taxon>Kickxellomycotina</taxon>
        <taxon>Dimargaritomycetes</taxon>
        <taxon>Dimargaritales</taxon>
        <taxon>Dimargaritaceae</taxon>
        <taxon>Dimargaris</taxon>
    </lineage>
</organism>
<reference evidence="1" key="1">
    <citation type="submission" date="2022-07" db="EMBL/GenBank/DDBJ databases">
        <title>Phylogenomic reconstructions and comparative analyses of Kickxellomycotina fungi.</title>
        <authorList>
            <person name="Reynolds N.K."/>
            <person name="Stajich J.E."/>
            <person name="Barry K."/>
            <person name="Grigoriev I.V."/>
            <person name="Crous P."/>
            <person name="Smith M.E."/>
        </authorList>
    </citation>
    <scope>NUCLEOTIDE SEQUENCE</scope>
    <source>
        <strain evidence="1">RSA 567</strain>
    </source>
</reference>
<proteinExistence type="predicted"/>
<dbReference type="SUPFAM" id="SSF52540">
    <property type="entry name" value="P-loop containing nucleoside triphosphate hydrolases"/>
    <property type="match status" value="1"/>
</dbReference>
<protein>
    <submittedName>
        <fullName evidence="1">Uncharacterized protein</fullName>
    </submittedName>
</protein>
<dbReference type="InterPro" id="IPR027417">
    <property type="entry name" value="P-loop_NTPase"/>
</dbReference>
<dbReference type="OrthoDB" id="2303713at2759"/>
<dbReference type="AlphaFoldDB" id="A0A9W8EF05"/>
<evidence type="ECO:0000313" key="2">
    <source>
        <dbReference type="Proteomes" id="UP001151582"/>
    </source>
</evidence>
<accession>A0A9W8EF05</accession>
<gene>
    <name evidence="1" type="ORF">H4R34_000867</name>
</gene>